<evidence type="ECO:0000256" key="8">
    <source>
        <dbReference type="ARBA" id="ARBA00023159"/>
    </source>
</evidence>
<evidence type="ECO:0000256" key="6">
    <source>
        <dbReference type="ARBA" id="ARBA00023015"/>
    </source>
</evidence>
<dbReference type="PROSITE" id="PS00344">
    <property type="entry name" value="GATA_ZN_FINGER_1"/>
    <property type="match status" value="2"/>
</dbReference>
<dbReference type="InterPro" id="IPR039355">
    <property type="entry name" value="Transcription_factor_GATA"/>
</dbReference>
<evidence type="ECO:0000313" key="14">
    <source>
        <dbReference type="EMBL" id="RLV97503.1"/>
    </source>
</evidence>
<protein>
    <recommendedName>
        <fullName evidence="13">GATA-type domain-containing protein</fullName>
    </recommendedName>
</protein>
<keyword evidence="4 11" id="KW-0863">Zinc-finger</keyword>
<feature type="region of interest" description="Disordered" evidence="12">
    <location>
        <begin position="207"/>
        <end position="261"/>
    </location>
</feature>
<dbReference type="InterPro" id="IPR000679">
    <property type="entry name" value="Znf_GATA"/>
</dbReference>
<evidence type="ECO:0000256" key="5">
    <source>
        <dbReference type="ARBA" id="ARBA00022833"/>
    </source>
</evidence>
<keyword evidence="5" id="KW-0862">Zinc</keyword>
<evidence type="ECO:0000256" key="11">
    <source>
        <dbReference type="PROSITE-ProRule" id="PRU00094"/>
    </source>
</evidence>
<evidence type="ECO:0000256" key="3">
    <source>
        <dbReference type="ARBA" id="ARBA00022737"/>
    </source>
</evidence>
<dbReference type="GO" id="GO:0045165">
    <property type="term" value="P:cell fate commitment"/>
    <property type="evidence" value="ECO:0007669"/>
    <property type="project" value="TreeGrafter"/>
</dbReference>
<reference evidence="14 15" key="1">
    <citation type="journal article" date="2018" name="Proc. R. Soc. B">
        <title>A non-coding region near Follistatin controls head colour polymorphism in the Gouldian finch.</title>
        <authorList>
            <person name="Toomey M.B."/>
            <person name="Marques C.I."/>
            <person name="Andrade P."/>
            <person name="Araujo P.M."/>
            <person name="Sabatino S."/>
            <person name="Gazda M.A."/>
            <person name="Afonso S."/>
            <person name="Lopes R.J."/>
            <person name="Corbo J.C."/>
            <person name="Carneiro M."/>
        </authorList>
    </citation>
    <scope>NUCLEOTIDE SEQUENCE [LARGE SCALE GENOMIC DNA]</scope>
    <source>
        <strain evidence="14">Red01</strain>
        <tissue evidence="14">Muscle</tissue>
    </source>
</reference>
<keyword evidence="15" id="KW-1185">Reference proteome</keyword>
<dbReference type="PRINTS" id="PR00619">
    <property type="entry name" value="GATAZNFINGER"/>
</dbReference>
<evidence type="ECO:0000256" key="1">
    <source>
        <dbReference type="ARBA" id="ARBA00004123"/>
    </source>
</evidence>
<keyword evidence="2" id="KW-0479">Metal-binding</keyword>
<keyword evidence="8" id="KW-0010">Activator</keyword>
<feature type="compositionally biased region" description="Basic residues" evidence="12">
    <location>
        <begin position="211"/>
        <end position="220"/>
    </location>
</feature>
<evidence type="ECO:0000256" key="9">
    <source>
        <dbReference type="ARBA" id="ARBA00023163"/>
    </source>
</evidence>
<evidence type="ECO:0000313" key="15">
    <source>
        <dbReference type="Proteomes" id="UP000276834"/>
    </source>
</evidence>
<accession>A0A3L8S6T0</accession>
<dbReference type="GO" id="GO:0000978">
    <property type="term" value="F:RNA polymerase II cis-regulatory region sequence-specific DNA binding"/>
    <property type="evidence" value="ECO:0007669"/>
    <property type="project" value="TreeGrafter"/>
</dbReference>
<dbReference type="PROSITE" id="PS50114">
    <property type="entry name" value="GATA_ZN_FINGER_2"/>
    <property type="match status" value="2"/>
</dbReference>
<proteinExistence type="predicted"/>
<organism evidence="14 15">
    <name type="scientific">Chloebia gouldiae</name>
    <name type="common">Gouldian finch</name>
    <name type="synonym">Erythrura gouldiae</name>
    <dbReference type="NCBI Taxonomy" id="44316"/>
    <lineage>
        <taxon>Eukaryota</taxon>
        <taxon>Metazoa</taxon>
        <taxon>Chordata</taxon>
        <taxon>Craniata</taxon>
        <taxon>Vertebrata</taxon>
        <taxon>Euteleostomi</taxon>
        <taxon>Archelosauria</taxon>
        <taxon>Archosauria</taxon>
        <taxon>Dinosauria</taxon>
        <taxon>Saurischia</taxon>
        <taxon>Theropoda</taxon>
        <taxon>Coelurosauria</taxon>
        <taxon>Aves</taxon>
        <taxon>Neognathae</taxon>
        <taxon>Neoaves</taxon>
        <taxon>Telluraves</taxon>
        <taxon>Australaves</taxon>
        <taxon>Passeriformes</taxon>
        <taxon>Passeroidea</taxon>
        <taxon>Passeridae</taxon>
        <taxon>Chloebia</taxon>
    </lineage>
</organism>
<dbReference type="InterPro" id="IPR013088">
    <property type="entry name" value="Znf_NHR/GATA"/>
</dbReference>
<dbReference type="SUPFAM" id="SSF57716">
    <property type="entry name" value="Glucocorticoid receptor-like (DNA-binding domain)"/>
    <property type="match status" value="2"/>
</dbReference>
<keyword evidence="9" id="KW-0804">Transcription</keyword>
<dbReference type="SMART" id="SM00401">
    <property type="entry name" value="ZnF_GATA"/>
    <property type="match status" value="2"/>
</dbReference>
<name>A0A3L8S6T0_CHLGU</name>
<dbReference type="GO" id="GO:0045944">
    <property type="term" value="P:positive regulation of transcription by RNA polymerase II"/>
    <property type="evidence" value="ECO:0007669"/>
    <property type="project" value="TreeGrafter"/>
</dbReference>
<dbReference type="EMBL" id="QUSF01000056">
    <property type="protein sequence ID" value="RLV97503.1"/>
    <property type="molecule type" value="Genomic_DNA"/>
</dbReference>
<evidence type="ECO:0000256" key="4">
    <source>
        <dbReference type="ARBA" id="ARBA00022771"/>
    </source>
</evidence>
<dbReference type="Proteomes" id="UP000276834">
    <property type="component" value="Unassembled WGS sequence"/>
</dbReference>
<comment type="caution">
    <text evidence="14">The sequence shown here is derived from an EMBL/GenBank/DDBJ whole genome shotgun (WGS) entry which is preliminary data.</text>
</comment>
<keyword evidence="10" id="KW-0539">Nucleus</keyword>
<dbReference type="OrthoDB" id="515401at2759"/>
<feature type="domain" description="GATA-type" evidence="13">
    <location>
        <begin position="19"/>
        <end position="72"/>
    </location>
</feature>
<keyword evidence="6" id="KW-0805">Transcription regulation</keyword>
<dbReference type="GO" id="GO:0005634">
    <property type="term" value="C:nucleus"/>
    <property type="evidence" value="ECO:0007669"/>
    <property type="project" value="UniProtKB-SubCell"/>
</dbReference>
<feature type="domain" description="GATA-type" evidence="13">
    <location>
        <begin position="159"/>
        <end position="212"/>
    </location>
</feature>
<dbReference type="GO" id="GO:0000122">
    <property type="term" value="P:negative regulation of transcription by RNA polymerase II"/>
    <property type="evidence" value="ECO:0007669"/>
    <property type="project" value="TreeGrafter"/>
</dbReference>
<dbReference type="FunFam" id="3.30.50.10:FF:000001">
    <property type="entry name" value="GATA transcription factor (GATAd)"/>
    <property type="match status" value="1"/>
</dbReference>
<dbReference type="PANTHER" id="PTHR10071">
    <property type="entry name" value="TRANSCRIPTION FACTOR GATA FAMILY MEMBER"/>
    <property type="match status" value="1"/>
</dbReference>
<sequence>MLLSLTARVFIAEYLEEFPGDGRECVNCGAMSTPLWRKDGTGHYLCNACGLYHKMNGINRPLKPQKRLVREENPAGTPCSSPAWLEGLGGCHDKGNILYAAGTSTLLQPVSGFKRPWLSAERFAMHRGFGDTLGEGGDGMYGDEQSNRILEPPHGSSSRRAGLCCTNCHTTNTTLWRRNAEGEPVCNACGLYMKLHGVPRPLAMKKESIQTRKRKPKNITKGKASTGSTTSATNSPSSITNSDSTVTLKSEPSTTSQYPGQTIVSVSQVADGRFPKAPLLPSPGQAQSQSDEALAGGHGEFKFEPEDYSFSPSSMAPQPGLSVPLRQDSWCALALA</sequence>
<dbReference type="GO" id="GO:0000981">
    <property type="term" value="F:DNA-binding transcription factor activity, RNA polymerase II-specific"/>
    <property type="evidence" value="ECO:0007669"/>
    <property type="project" value="TreeGrafter"/>
</dbReference>
<dbReference type="Pfam" id="PF00320">
    <property type="entry name" value="GATA"/>
    <property type="match status" value="2"/>
</dbReference>
<dbReference type="FunFam" id="3.30.50.10:FF:000032">
    <property type="entry name" value="Transcription factor GATA-3"/>
    <property type="match status" value="1"/>
</dbReference>
<dbReference type="CDD" id="cd00202">
    <property type="entry name" value="ZnF_GATA"/>
    <property type="match status" value="2"/>
</dbReference>
<feature type="region of interest" description="Disordered" evidence="12">
    <location>
        <begin position="274"/>
        <end position="323"/>
    </location>
</feature>
<dbReference type="AlphaFoldDB" id="A0A3L8S6T0"/>
<evidence type="ECO:0000256" key="10">
    <source>
        <dbReference type="ARBA" id="ARBA00023242"/>
    </source>
</evidence>
<evidence type="ECO:0000256" key="12">
    <source>
        <dbReference type="SAM" id="MobiDB-lite"/>
    </source>
</evidence>
<dbReference type="GO" id="GO:0008270">
    <property type="term" value="F:zinc ion binding"/>
    <property type="evidence" value="ECO:0007669"/>
    <property type="project" value="UniProtKB-KW"/>
</dbReference>
<comment type="subcellular location">
    <subcellularLocation>
        <location evidence="1">Nucleus</location>
    </subcellularLocation>
</comment>
<dbReference type="Gene3D" id="3.30.50.10">
    <property type="entry name" value="Erythroid Transcription Factor GATA-1, subunit A"/>
    <property type="match status" value="2"/>
</dbReference>
<keyword evidence="3" id="KW-0677">Repeat</keyword>
<evidence type="ECO:0000259" key="13">
    <source>
        <dbReference type="PROSITE" id="PS50114"/>
    </source>
</evidence>
<feature type="compositionally biased region" description="Polar residues" evidence="12">
    <location>
        <begin position="243"/>
        <end position="261"/>
    </location>
</feature>
<gene>
    <name evidence="14" type="ORF">DV515_00011687</name>
</gene>
<keyword evidence="7" id="KW-0238">DNA-binding</keyword>
<dbReference type="PANTHER" id="PTHR10071:SF289">
    <property type="entry name" value="TRANSCRIPTION FACTOR GATA-5"/>
    <property type="match status" value="1"/>
</dbReference>
<evidence type="ECO:0000256" key="2">
    <source>
        <dbReference type="ARBA" id="ARBA00022723"/>
    </source>
</evidence>
<evidence type="ECO:0000256" key="7">
    <source>
        <dbReference type="ARBA" id="ARBA00023125"/>
    </source>
</evidence>
<feature type="compositionally biased region" description="Low complexity" evidence="12">
    <location>
        <begin position="221"/>
        <end position="242"/>
    </location>
</feature>